<dbReference type="GO" id="GO:0042274">
    <property type="term" value="P:ribosomal small subunit biogenesis"/>
    <property type="evidence" value="ECO:0007669"/>
    <property type="project" value="TreeGrafter"/>
</dbReference>
<name>A0A2M7XFD9_9BACT</name>
<dbReference type="Gene3D" id="3.10.290.10">
    <property type="entry name" value="RNA-binding S4 domain"/>
    <property type="match status" value="1"/>
</dbReference>
<comment type="function">
    <text evidence="7">With S5 and S12 plays an important role in translational accuracy.</text>
</comment>
<dbReference type="PROSITE" id="PS50889">
    <property type="entry name" value="S4"/>
    <property type="match status" value="1"/>
</dbReference>
<dbReference type="InterPro" id="IPR002942">
    <property type="entry name" value="S4_RNA-bd"/>
</dbReference>
<dbReference type="PANTHER" id="PTHR11831:SF4">
    <property type="entry name" value="SMALL RIBOSOMAL SUBUNIT PROTEIN US4M"/>
    <property type="match status" value="1"/>
</dbReference>
<evidence type="ECO:0000256" key="3">
    <source>
        <dbReference type="ARBA" id="ARBA00022884"/>
    </source>
</evidence>
<dbReference type="SMART" id="SM01390">
    <property type="entry name" value="Ribosomal_S4"/>
    <property type="match status" value="1"/>
</dbReference>
<organism evidence="11 12">
    <name type="scientific">Candidatus Uhrbacteria bacterium CG_4_9_14_3_um_filter_41_35</name>
    <dbReference type="NCBI Taxonomy" id="1975034"/>
    <lineage>
        <taxon>Bacteria</taxon>
        <taxon>Candidatus Uhriibacteriota</taxon>
    </lineage>
</organism>
<dbReference type="GO" id="GO:0006412">
    <property type="term" value="P:translation"/>
    <property type="evidence" value="ECO:0007669"/>
    <property type="project" value="UniProtKB-UniRule"/>
</dbReference>
<dbReference type="Pfam" id="PF00163">
    <property type="entry name" value="Ribosomal_S4"/>
    <property type="match status" value="1"/>
</dbReference>
<comment type="similarity">
    <text evidence="1 7 8">Belongs to the universal ribosomal protein uS4 family.</text>
</comment>
<evidence type="ECO:0000256" key="6">
    <source>
        <dbReference type="ARBA" id="ARBA00035254"/>
    </source>
</evidence>
<evidence type="ECO:0000256" key="8">
    <source>
        <dbReference type="RuleBase" id="RU003699"/>
    </source>
</evidence>
<dbReference type="CDD" id="cd00165">
    <property type="entry name" value="S4"/>
    <property type="match status" value="1"/>
</dbReference>
<dbReference type="FunFam" id="3.10.290.10:FF:000001">
    <property type="entry name" value="30S ribosomal protein S4"/>
    <property type="match status" value="1"/>
</dbReference>
<evidence type="ECO:0000256" key="7">
    <source>
        <dbReference type="HAMAP-Rule" id="MF_01306"/>
    </source>
</evidence>
<accession>A0A2M7XFD9</accession>
<protein>
    <recommendedName>
        <fullName evidence="6 7">Small ribosomal subunit protein uS4</fullName>
    </recommendedName>
</protein>
<dbReference type="PROSITE" id="PS00632">
    <property type="entry name" value="RIBOSOMAL_S4"/>
    <property type="match status" value="1"/>
</dbReference>
<comment type="function">
    <text evidence="7">One of the primary rRNA binding proteins, it binds directly to 16S rRNA where it nucleates assembly of the body of the 30S subunit.</text>
</comment>
<dbReference type="AlphaFoldDB" id="A0A2M7XFD9"/>
<dbReference type="InterPro" id="IPR005709">
    <property type="entry name" value="Ribosomal_uS4_bac-type"/>
</dbReference>
<dbReference type="InterPro" id="IPR018079">
    <property type="entry name" value="Ribosomal_uS4_CS"/>
</dbReference>
<dbReference type="HAMAP" id="MF_01306_B">
    <property type="entry name" value="Ribosomal_uS4_B"/>
    <property type="match status" value="1"/>
</dbReference>
<evidence type="ECO:0000256" key="4">
    <source>
        <dbReference type="ARBA" id="ARBA00022980"/>
    </source>
</evidence>
<dbReference type="Pfam" id="PF01479">
    <property type="entry name" value="S4"/>
    <property type="match status" value="1"/>
</dbReference>
<dbReference type="NCBIfam" id="TIGR01017">
    <property type="entry name" value="rpsD_bact"/>
    <property type="match status" value="1"/>
</dbReference>
<dbReference type="PANTHER" id="PTHR11831">
    <property type="entry name" value="30S 40S RIBOSOMAL PROTEIN"/>
    <property type="match status" value="1"/>
</dbReference>
<dbReference type="InterPro" id="IPR001912">
    <property type="entry name" value="Ribosomal_uS4_N"/>
</dbReference>
<evidence type="ECO:0000256" key="1">
    <source>
        <dbReference type="ARBA" id="ARBA00007465"/>
    </source>
</evidence>
<evidence type="ECO:0000259" key="10">
    <source>
        <dbReference type="SMART" id="SM01390"/>
    </source>
</evidence>
<sequence>MGKTLKKMGKMSRREGVALSTGDKVLKIMQRRPSAPGQHGGNSGKRPARLSVYGIQLREKQKAKRLYGLLEKQFRNYFTKASRMEGNTAENLPRLLEMRLDNTVYRLGFAKTRPQARQLVSHALFCVNGQKVNIPSYTVKVDDVITIRPNKVLKPIFNELDDRLKNQTVPGWLHLDLGTKEGKVVSLPEGEDLKEVYDPKLIIEFYSR</sequence>
<keyword evidence="5 7" id="KW-0687">Ribonucleoprotein</keyword>
<proteinExistence type="inferred from homology"/>
<dbReference type="SMART" id="SM00363">
    <property type="entry name" value="S4"/>
    <property type="match status" value="1"/>
</dbReference>
<dbReference type="InterPro" id="IPR022801">
    <property type="entry name" value="Ribosomal_uS4"/>
</dbReference>
<dbReference type="GO" id="GO:0019843">
    <property type="term" value="F:rRNA binding"/>
    <property type="evidence" value="ECO:0007669"/>
    <property type="project" value="UniProtKB-UniRule"/>
</dbReference>
<feature type="domain" description="Small ribosomal subunit protein uS4 N-terminal" evidence="10">
    <location>
        <begin position="6"/>
        <end position="97"/>
    </location>
</feature>
<gene>
    <name evidence="7" type="primary">rpsD</name>
    <name evidence="11" type="ORF">CO173_02310</name>
</gene>
<dbReference type="GO" id="GO:0015935">
    <property type="term" value="C:small ribosomal subunit"/>
    <property type="evidence" value="ECO:0007669"/>
    <property type="project" value="InterPro"/>
</dbReference>
<keyword evidence="3 7" id="KW-0694">RNA-binding</keyword>
<keyword evidence="2 7" id="KW-0699">rRNA-binding</keyword>
<evidence type="ECO:0000313" key="11">
    <source>
        <dbReference type="EMBL" id="PJA46578.1"/>
    </source>
</evidence>
<evidence type="ECO:0000313" key="12">
    <source>
        <dbReference type="Proteomes" id="UP000231263"/>
    </source>
</evidence>
<dbReference type="EMBL" id="PFWT01000009">
    <property type="protein sequence ID" value="PJA46578.1"/>
    <property type="molecule type" value="Genomic_DNA"/>
</dbReference>
<evidence type="ECO:0000256" key="2">
    <source>
        <dbReference type="ARBA" id="ARBA00022730"/>
    </source>
</evidence>
<keyword evidence="4 7" id="KW-0689">Ribosomal protein</keyword>
<evidence type="ECO:0000256" key="5">
    <source>
        <dbReference type="ARBA" id="ARBA00023274"/>
    </source>
</evidence>
<feature type="domain" description="RNA-binding S4" evidence="9">
    <location>
        <begin position="98"/>
        <end position="161"/>
    </location>
</feature>
<comment type="caution">
    <text evidence="11">The sequence shown here is derived from an EMBL/GenBank/DDBJ whole genome shotgun (WGS) entry which is preliminary data.</text>
</comment>
<dbReference type="NCBIfam" id="NF003717">
    <property type="entry name" value="PRK05327.1"/>
    <property type="match status" value="1"/>
</dbReference>
<dbReference type="GO" id="GO:0003735">
    <property type="term" value="F:structural constituent of ribosome"/>
    <property type="evidence" value="ECO:0007669"/>
    <property type="project" value="InterPro"/>
</dbReference>
<evidence type="ECO:0000259" key="9">
    <source>
        <dbReference type="SMART" id="SM00363"/>
    </source>
</evidence>
<dbReference type="SUPFAM" id="SSF55174">
    <property type="entry name" value="Alpha-L RNA-binding motif"/>
    <property type="match status" value="1"/>
</dbReference>
<reference evidence="12" key="1">
    <citation type="submission" date="2017-09" db="EMBL/GenBank/DDBJ databases">
        <title>Depth-based differentiation of microbial function through sediment-hosted aquifers and enrichment of novel symbionts in the deep terrestrial subsurface.</title>
        <authorList>
            <person name="Probst A.J."/>
            <person name="Ladd B."/>
            <person name="Jarett J.K."/>
            <person name="Geller-Mcgrath D.E."/>
            <person name="Sieber C.M.K."/>
            <person name="Emerson J.B."/>
            <person name="Anantharaman K."/>
            <person name="Thomas B.C."/>
            <person name="Malmstrom R."/>
            <person name="Stieglmeier M."/>
            <person name="Klingl A."/>
            <person name="Woyke T."/>
            <person name="Ryan C.M."/>
            <person name="Banfield J.F."/>
        </authorList>
    </citation>
    <scope>NUCLEOTIDE SEQUENCE [LARGE SCALE GENOMIC DNA]</scope>
</reference>
<dbReference type="InterPro" id="IPR036986">
    <property type="entry name" value="S4_RNA-bd_sf"/>
</dbReference>
<comment type="subunit">
    <text evidence="7">Part of the 30S ribosomal subunit. Contacts protein S5. The interaction surface between S4 and S5 is involved in control of translational fidelity.</text>
</comment>
<dbReference type="Proteomes" id="UP000231263">
    <property type="component" value="Unassembled WGS sequence"/>
</dbReference>
<dbReference type="Gene3D" id="1.10.1050.10">
    <property type="entry name" value="Ribosomal Protein S4 Delta 41, Chain A, domain 1"/>
    <property type="match status" value="1"/>
</dbReference>